<evidence type="ECO:0000313" key="1">
    <source>
        <dbReference type="EMBL" id="MCC2230528.1"/>
    </source>
</evidence>
<dbReference type="Pfam" id="PF07009">
    <property type="entry name" value="NusG_II"/>
    <property type="match status" value="1"/>
</dbReference>
<dbReference type="Gene3D" id="2.60.320.10">
    <property type="entry name" value="N-utilization substance G protein NusG, insert domain"/>
    <property type="match status" value="1"/>
</dbReference>
<evidence type="ECO:0000313" key="2">
    <source>
        <dbReference type="Proteomes" id="UP001198182"/>
    </source>
</evidence>
<dbReference type="RefSeq" id="WP_308453196.1">
    <property type="nucleotide sequence ID" value="NZ_JAJEQR010000012.1"/>
</dbReference>
<name>A0AAE3JET5_9FIRM</name>
<accession>A0AAE3JET5</accession>
<organism evidence="1 2">
    <name type="scientific">Hominifimenecus microfluidus</name>
    <dbReference type="NCBI Taxonomy" id="2885348"/>
    <lineage>
        <taxon>Bacteria</taxon>
        <taxon>Bacillati</taxon>
        <taxon>Bacillota</taxon>
        <taxon>Clostridia</taxon>
        <taxon>Lachnospirales</taxon>
        <taxon>Lachnospiraceae</taxon>
        <taxon>Hominifimenecus</taxon>
    </lineage>
</organism>
<dbReference type="Proteomes" id="UP001198182">
    <property type="component" value="Unassembled WGS sequence"/>
</dbReference>
<protein>
    <submittedName>
        <fullName evidence="1">NusG domain II-containing protein</fullName>
    </submittedName>
</protein>
<dbReference type="InterPro" id="IPR038690">
    <property type="entry name" value="NusG_2_sf"/>
</dbReference>
<sequence length="129" mass="13728">MKKIKWRRADIILIAALLAVGGILAVVLLLTTSSGDKVNVRVAGTVTASYPLNQDASYWIDGVNGGRNLLVIEDGTARIEEASCPDGVCVHTGRVKRSGQSIVCLPNQVVVEILGENGNESDDIDITVR</sequence>
<dbReference type="AlphaFoldDB" id="A0AAE3JET5"/>
<dbReference type="EMBL" id="JAJEQR010000012">
    <property type="protein sequence ID" value="MCC2230528.1"/>
    <property type="molecule type" value="Genomic_DNA"/>
</dbReference>
<dbReference type="CDD" id="cd09911">
    <property type="entry name" value="Lin0431_like"/>
    <property type="match status" value="1"/>
</dbReference>
<comment type="caution">
    <text evidence="1">The sequence shown here is derived from an EMBL/GenBank/DDBJ whole genome shotgun (WGS) entry which is preliminary data.</text>
</comment>
<proteinExistence type="predicted"/>
<reference evidence="1" key="1">
    <citation type="submission" date="2021-10" db="EMBL/GenBank/DDBJ databases">
        <title>Anaerobic single-cell dispensing facilitates the cultivation of human gut bacteria.</title>
        <authorList>
            <person name="Afrizal A."/>
        </authorList>
    </citation>
    <scope>NUCLEOTIDE SEQUENCE</scope>
    <source>
        <strain evidence="1">CLA-AA-H215</strain>
    </source>
</reference>
<keyword evidence="2" id="KW-1185">Reference proteome</keyword>
<gene>
    <name evidence="1" type="ORF">LKD81_05870</name>
</gene>